<sequence length="193" mass="20809">MKTAVRMVPSNVVRCQDDNGPILYPQTPGPYRCSTCGGGLKPGQTPQVGAHWDESYGYLVEVETEDDPRDTEEEIGDLYDAISVFADILGDGMTAHHVGGSFTCTEAERLAQALMTGGHKRAAMTFLEGHASGDDDIDDIHQDVGDYEAYVLTLAGKAVPELVEEPEPETPPTPAMVLAIVTTDDLLKLMNLD</sequence>
<gene>
    <name evidence="1" type="ORF">SEA_AMETHYST_72</name>
</gene>
<accession>A0A291LH01</accession>
<evidence type="ECO:0000313" key="1">
    <source>
        <dbReference type="EMBL" id="ATI18692.1"/>
    </source>
</evidence>
<reference evidence="1 2" key="1">
    <citation type="submission" date="2017-08" db="EMBL/GenBank/DDBJ databases">
        <authorList>
            <person name="Spangler E.H."/>
            <person name="Amajor V.O."/>
            <person name="Gomez X.D."/>
            <person name="Bhuiyan S."/>
            <person name="Layton S.R."/>
            <person name="Kim T."/>
            <person name="Hughes L.E."/>
            <person name="Garlena R.A."/>
            <person name="Russell D.A."/>
            <person name="Pope W.H."/>
            <person name="Jacobs-Sera D."/>
            <person name="Hendrix R.W."/>
            <person name="Hatfull G.F."/>
        </authorList>
    </citation>
    <scope>NUCLEOTIDE SEQUENCE [LARGE SCALE GENOMIC DNA]</scope>
</reference>
<keyword evidence="2" id="KW-1185">Reference proteome</keyword>
<organism evidence="1 2">
    <name type="scientific">Streptomyces phage Amethyst</name>
    <dbReference type="NCBI Taxonomy" id="2041205"/>
    <lineage>
        <taxon>Viruses</taxon>
        <taxon>Duplodnaviria</taxon>
        <taxon>Heunggongvirae</taxon>
        <taxon>Uroviricota</taxon>
        <taxon>Caudoviricetes</taxon>
        <taxon>Arquatrovirinae</taxon>
        <taxon>Omarvirus</taxon>
        <taxon>Omarvirus amethyst</taxon>
    </lineage>
</organism>
<evidence type="ECO:0000313" key="2">
    <source>
        <dbReference type="Proteomes" id="UP000228562"/>
    </source>
</evidence>
<dbReference type="Proteomes" id="UP000228562">
    <property type="component" value="Segment"/>
</dbReference>
<protein>
    <submittedName>
        <fullName evidence="1">Uncharacterized protein</fullName>
    </submittedName>
</protein>
<proteinExistence type="predicted"/>
<name>A0A291LH01_9CAUD</name>
<dbReference type="EMBL" id="MF766044">
    <property type="protein sequence ID" value="ATI18692.1"/>
    <property type="molecule type" value="Genomic_DNA"/>
</dbReference>